<dbReference type="InterPro" id="IPR052949">
    <property type="entry name" value="PA_immunity-related"/>
</dbReference>
<sequence>MTLIYDKAFRRLSGADGLPDGDFEKCTFLECDFTGADFSDADFADCAFERCRLVMSKFEQAGMRDVLFSGCEVRGVDFGLCRKFGFSTAFRRCHLSFCSFHELKMPKTVFEGCELIECFFSECDLTRADFSACDLERTLFERCKLEKADFRTAFRYAIDPAANRMRGARFSREGLEGLLVQYGLEIE</sequence>
<dbReference type="Pfam" id="PF13599">
    <property type="entry name" value="Pentapeptide_4"/>
    <property type="match status" value="2"/>
</dbReference>
<organism evidence="1 2">
    <name type="scientific">Rikenella microfusus</name>
    <dbReference type="NCBI Taxonomy" id="28139"/>
    <lineage>
        <taxon>Bacteria</taxon>
        <taxon>Pseudomonadati</taxon>
        <taxon>Bacteroidota</taxon>
        <taxon>Bacteroidia</taxon>
        <taxon>Bacteroidales</taxon>
        <taxon>Rikenellaceae</taxon>
        <taxon>Rikenella</taxon>
    </lineage>
</organism>
<keyword evidence="2" id="KW-1185">Reference proteome</keyword>
<dbReference type="RefSeq" id="WP_027291089.1">
    <property type="nucleotide sequence ID" value="NZ_UGVL01000001.1"/>
</dbReference>
<dbReference type="SUPFAM" id="SSF141571">
    <property type="entry name" value="Pentapeptide repeat-like"/>
    <property type="match status" value="1"/>
</dbReference>
<dbReference type="PANTHER" id="PTHR42999">
    <property type="entry name" value="ANTIBIOTIC RESISTANCE PROTEIN MCBG"/>
    <property type="match status" value="1"/>
</dbReference>
<dbReference type="STRING" id="880526.GCA_000427365_01406"/>
<dbReference type="AlphaFoldDB" id="A0A379MMK4"/>
<dbReference type="Gene3D" id="2.160.20.80">
    <property type="entry name" value="E3 ubiquitin-protein ligase SopA"/>
    <property type="match status" value="1"/>
</dbReference>
<accession>A0A379MMK4</accession>
<protein>
    <submittedName>
        <fullName evidence="1">Uncharacterized protein conserved in bacteria</fullName>
    </submittedName>
</protein>
<dbReference type="PANTHER" id="PTHR42999:SF1">
    <property type="entry name" value="PENTAPEPTIDE REPEAT-CONTAINING PROTEIN"/>
    <property type="match status" value="1"/>
</dbReference>
<reference evidence="1 2" key="1">
    <citation type="submission" date="2018-06" db="EMBL/GenBank/DDBJ databases">
        <authorList>
            <consortium name="Pathogen Informatics"/>
            <person name="Doyle S."/>
        </authorList>
    </citation>
    <scope>NUCLEOTIDE SEQUENCE [LARGE SCALE GENOMIC DNA]</scope>
    <source>
        <strain evidence="1 2">NCTC11190</strain>
    </source>
</reference>
<evidence type="ECO:0000313" key="1">
    <source>
        <dbReference type="EMBL" id="SUE32851.1"/>
    </source>
</evidence>
<evidence type="ECO:0000313" key="2">
    <source>
        <dbReference type="Proteomes" id="UP000255233"/>
    </source>
</evidence>
<proteinExistence type="predicted"/>
<gene>
    <name evidence="1" type="ORF">NCTC11190_00032</name>
</gene>
<dbReference type="EMBL" id="UGVL01000001">
    <property type="protein sequence ID" value="SUE32851.1"/>
    <property type="molecule type" value="Genomic_DNA"/>
</dbReference>
<dbReference type="Proteomes" id="UP000255233">
    <property type="component" value="Unassembled WGS sequence"/>
</dbReference>
<dbReference type="InterPro" id="IPR001646">
    <property type="entry name" value="5peptide_repeat"/>
</dbReference>
<name>A0A379MMK4_9BACT</name>